<name>A0ABD5UK74_9EURY</name>
<feature type="transmembrane region" description="Helical" evidence="1">
    <location>
        <begin position="6"/>
        <end position="29"/>
    </location>
</feature>
<protein>
    <submittedName>
        <fullName evidence="3">Potassium channel family protein</fullName>
    </submittedName>
</protein>
<dbReference type="InterPro" id="IPR013099">
    <property type="entry name" value="K_chnl_dom"/>
</dbReference>
<proteinExistence type="predicted"/>
<dbReference type="SUPFAM" id="SSF81324">
    <property type="entry name" value="Voltage-gated potassium channels"/>
    <property type="match status" value="1"/>
</dbReference>
<dbReference type="GO" id="GO:0034220">
    <property type="term" value="P:monoatomic ion transmembrane transport"/>
    <property type="evidence" value="ECO:0007669"/>
    <property type="project" value="UniProtKB-KW"/>
</dbReference>
<organism evidence="3 4">
    <name type="scientific">Halomarina ordinaria</name>
    <dbReference type="NCBI Taxonomy" id="3033939"/>
    <lineage>
        <taxon>Archaea</taxon>
        <taxon>Methanobacteriati</taxon>
        <taxon>Methanobacteriota</taxon>
        <taxon>Stenosarchaea group</taxon>
        <taxon>Halobacteria</taxon>
        <taxon>Halobacteriales</taxon>
        <taxon>Natronomonadaceae</taxon>
        <taxon>Halomarina</taxon>
    </lineage>
</organism>
<keyword evidence="1" id="KW-0472">Membrane</keyword>
<evidence type="ECO:0000259" key="2">
    <source>
        <dbReference type="Pfam" id="PF07885"/>
    </source>
</evidence>
<keyword evidence="3" id="KW-0407">Ion channel</keyword>
<dbReference type="RefSeq" id="WP_304450086.1">
    <property type="nucleotide sequence ID" value="NZ_JARRAH010000005.1"/>
</dbReference>
<dbReference type="Pfam" id="PF07885">
    <property type="entry name" value="Ion_trans_2"/>
    <property type="match status" value="1"/>
</dbReference>
<keyword evidence="4" id="KW-1185">Reference proteome</keyword>
<sequence length="335" mass="36558">MAATPVSLALGLLLLAIVVVDLLWTALWVEGGAGPLTSRLMAWMWRALRRVGRDDDRFLSLAGPLVLVTGLTVWLLLLWVGWTLVFATSDAVLVDTVDGGAISWTDRLYFTGYTMFTLGNGDLVPREGVWQLATVLVTASGMLLVTLSVTYVLSVLDAVTQKRAFAGGVSGLGQRGDELVVTAWDGQTFQGLDLQLSAYTTQLNTLTANHKAYPILHYFYSAQTEQAPVTSIAVLDDALTLLKYGVPEDDRPSDAIVENAWSSVEGYLETLHGAFIRPANRLPPDPDIASLRAAGVPTVPDREFEAALDELDDRRRTVLGLVESDARRWPTRDTR</sequence>
<keyword evidence="3" id="KW-0813">Transport</keyword>
<accession>A0ABD5UK74</accession>
<comment type="caution">
    <text evidence="3">The sequence shown here is derived from an EMBL/GenBank/DDBJ whole genome shotgun (WGS) entry which is preliminary data.</text>
</comment>
<feature type="domain" description="Potassium channel" evidence="2">
    <location>
        <begin position="83"/>
        <end position="156"/>
    </location>
</feature>
<reference evidence="3 4" key="1">
    <citation type="journal article" date="2019" name="Int. J. Syst. Evol. Microbiol.">
        <title>The Global Catalogue of Microorganisms (GCM) 10K type strain sequencing project: providing services to taxonomists for standard genome sequencing and annotation.</title>
        <authorList>
            <consortium name="The Broad Institute Genomics Platform"/>
            <consortium name="The Broad Institute Genome Sequencing Center for Infectious Disease"/>
            <person name="Wu L."/>
            <person name="Ma J."/>
        </authorList>
    </citation>
    <scope>NUCLEOTIDE SEQUENCE [LARGE SCALE GENOMIC DNA]</scope>
    <source>
        <strain evidence="3 4">PSRA2</strain>
    </source>
</reference>
<keyword evidence="1" id="KW-0812">Transmembrane</keyword>
<evidence type="ECO:0000313" key="3">
    <source>
        <dbReference type="EMBL" id="MFC6838396.1"/>
    </source>
</evidence>
<feature type="transmembrane region" description="Helical" evidence="1">
    <location>
        <begin position="129"/>
        <end position="153"/>
    </location>
</feature>
<dbReference type="Gene3D" id="1.10.287.70">
    <property type="match status" value="1"/>
</dbReference>
<dbReference type="EMBL" id="JBHSXM010000005">
    <property type="protein sequence ID" value="MFC6838396.1"/>
    <property type="molecule type" value="Genomic_DNA"/>
</dbReference>
<keyword evidence="3" id="KW-0406">Ion transport</keyword>
<dbReference type="AlphaFoldDB" id="A0ABD5UK74"/>
<keyword evidence="1" id="KW-1133">Transmembrane helix</keyword>
<evidence type="ECO:0000313" key="4">
    <source>
        <dbReference type="Proteomes" id="UP001596406"/>
    </source>
</evidence>
<dbReference type="Proteomes" id="UP001596406">
    <property type="component" value="Unassembled WGS sequence"/>
</dbReference>
<evidence type="ECO:0000256" key="1">
    <source>
        <dbReference type="SAM" id="Phobius"/>
    </source>
</evidence>
<feature type="transmembrane region" description="Helical" evidence="1">
    <location>
        <begin position="58"/>
        <end position="82"/>
    </location>
</feature>
<gene>
    <name evidence="3" type="ORF">ACFQHK_18090</name>
</gene>